<evidence type="ECO:0000256" key="2">
    <source>
        <dbReference type="ARBA" id="ARBA00023110"/>
    </source>
</evidence>
<dbReference type="PROSITE" id="PS50072">
    <property type="entry name" value="CSA_PPIASE_2"/>
    <property type="match status" value="1"/>
</dbReference>
<dbReference type="KEGG" id="ant:Arnit_2640"/>
<comment type="function">
    <text evidence="4">PPIases accelerate the folding of proteins. It catalyzes the cis-trans isomerization of proline imidic peptide bonds in oligopeptides.</text>
</comment>
<dbReference type="InterPro" id="IPR029000">
    <property type="entry name" value="Cyclophilin-like_dom_sf"/>
</dbReference>
<dbReference type="Gene3D" id="2.40.100.10">
    <property type="entry name" value="Cyclophilin-like"/>
    <property type="match status" value="1"/>
</dbReference>
<dbReference type="PROSITE" id="PS00170">
    <property type="entry name" value="CSA_PPIASE_1"/>
    <property type="match status" value="1"/>
</dbReference>
<sequence length="171" mass="18595">MFGSNKDLKKYDLPKEELEKFQYAKFTTDKGVIWTKLFPESTPIAVSNFATLANDGFYNGLIFHRVIPGFMAQGGCPDGSGMGGPGWSIPCETDAPNQVHKKGTLSMAHAGKNTGGSQFFICFVPCPHLDGGHTVFGGIEENDSESFKTLDSIEQKDKIISIEILPSKDAN</sequence>
<dbReference type="GO" id="GO:0003755">
    <property type="term" value="F:peptidyl-prolyl cis-trans isomerase activity"/>
    <property type="evidence" value="ECO:0007669"/>
    <property type="project" value="UniProtKB-UniRule"/>
</dbReference>
<dbReference type="OrthoDB" id="9807797at2"/>
<proteinExistence type="inferred from homology"/>
<accession>D5V6L8</accession>
<comment type="catalytic activity">
    <reaction evidence="4">
        <text>[protein]-peptidylproline (omega=180) = [protein]-peptidylproline (omega=0)</text>
        <dbReference type="Rhea" id="RHEA:16237"/>
        <dbReference type="Rhea" id="RHEA-COMP:10747"/>
        <dbReference type="Rhea" id="RHEA-COMP:10748"/>
        <dbReference type="ChEBI" id="CHEBI:83833"/>
        <dbReference type="ChEBI" id="CHEBI:83834"/>
        <dbReference type="EC" id="5.2.1.8"/>
    </reaction>
</comment>
<dbReference type="Pfam" id="PF00160">
    <property type="entry name" value="Pro_isomerase"/>
    <property type="match status" value="1"/>
</dbReference>
<gene>
    <name evidence="6" type="ordered locus">Arnit_2640</name>
</gene>
<dbReference type="InterPro" id="IPR020892">
    <property type="entry name" value="Cyclophilin-type_PPIase_CS"/>
</dbReference>
<evidence type="ECO:0000313" key="6">
    <source>
        <dbReference type="EMBL" id="ADG94288.1"/>
    </source>
</evidence>
<reference evidence="6 7" key="1">
    <citation type="journal article" date="2010" name="Stand. Genomic Sci.">
        <title>Complete genome sequence of Arcobacter nitrofigilis type strain (CI).</title>
        <authorList>
            <person name="Pati A."/>
            <person name="Gronow S."/>
            <person name="Lapidus A."/>
            <person name="Copeland A."/>
            <person name="Glavina Del Rio T."/>
            <person name="Nolan M."/>
            <person name="Lucas S."/>
            <person name="Tice H."/>
            <person name="Cheng J.F."/>
            <person name="Han C."/>
            <person name="Chertkov O."/>
            <person name="Bruce D."/>
            <person name="Tapia R."/>
            <person name="Goodwin L."/>
            <person name="Pitluck S."/>
            <person name="Liolios K."/>
            <person name="Ivanova N."/>
            <person name="Mavromatis K."/>
            <person name="Chen A."/>
            <person name="Palaniappan K."/>
            <person name="Land M."/>
            <person name="Hauser L."/>
            <person name="Chang Y.J."/>
            <person name="Jeffries C.D."/>
            <person name="Detter J.C."/>
            <person name="Rohde M."/>
            <person name="Goker M."/>
            <person name="Bristow J."/>
            <person name="Eisen J.A."/>
            <person name="Markowitz V."/>
            <person name="Hugenholtz P."/>
            <person name="Klenk H.P."/>
            <person name="Kyrpides N.C."/>
        </authorList>
    </citation>
    <scope>NUCLEOTIDE SEQUENCE [LARGE SCALE GENOMIC DNA]</scope>
    <source>
        <strain evidence="7">ATCC 33309 / DSM 7299 / CCUG 15893 / LMG 7604 / NCTC 12251 / CI</strain>
    </source>
</reference>
<evidence type="ECO:0000256" key="3">
    <source>
        <dbReference type="ARBA" id="ARBA00023235"/>
    </source>
</evidence>
<dbReference type="eggNOG" id="COG0652">
    <property type="taxonomic scope" value="Bacteria"/>
</dbReference>
<evidence type="ECO:0000256" key="1">
    <source>
        <dbReference type="ARBA" id="ARBA00007365"/>
    </source>
</evidence>
<evidence type="ECO:0000259" key="5">
    <source>
        <dbReference type="PROSITE" id="PS50072"/>
    </source>
</evidence>
<dbReference type="GO" id="GO:0006457">
    <property type="term" value="P:protein folding"/>
    <property type="evidence" value="ECO:0007669"/>
    <property type="project" value="InterPro"/>
</dbReference>
<dbReference type="SUPFAM" id="SSF50891">
    <property type="entry name" value="Cyclophilin-like"/>
    <property type="match status" value="1"/>
</dbReference>
<keyword evidence="2 4" id="KW-0697">Rotamase</keyword>
<name>D5V6L8_ARCNC</name>
<evidence type="ECO:0000313" key="7">
    <source>
        <dbReference type="Proteomes" id="UP000000939"/>
    </source>
</evidence>
<dbReference type="CDD" id="cd00317">
    <property type="entry name" value="cyclophilin"/>
    <property type="match status" value="1"/>
</dbReference>
<dbReference type="Proteomes" id="UP000000939">
    <property type="component" value="Chromosome"/>
</dbReference>
<dbReference type="InterPro" id="IPR002130">
    <property type="entry name" value="Cyclophilin-type_PPIase_dom"/>
</dbReference>
<evidence type="ECO:0000256" key="4">
    <source>
        <dbReference type="RuleBase" id="RU363019"/>
    </source>
</evidence>
<organism evidence="6 7">
    <name type="scientific">Arcobacter nitrofigilis (strain ATCC 33309 / DSM 7299 / CCUG 15893 / LMG 7604 / NCTC 12251 / CI)</name>
    <name type="common">Campylobacter nitrofigilis</name>
    <dbReference type="NCBI Taxonomy" id="572480"/>
    <lineage>
        <taxon>Bacteria</taxon>
        <taxon>Pseudomonadati</taxon>
        <taxon>Campylobacterota</taxon>
        <taxon>Epsilonproteobacteria</taxon>
        <taxon>Campylobacterales</taxon>
        <taxon>Arcobacteraceae</taxon>
        <taxon>Arcobacter</taxon>
    </lineage>
</organism>
<dbReference type="HOGENOM" id="CLU_012062_16_4_7"/>
<protein>
    <recommendedName>
        <fullName evidence="4">Peptidyl-prolyl cis-trans isomerase</fullName>
        <shortName evidence="4">PPIase</shortName>
        <ecNumber evidence="4">5.2.1.8</ecNumber>
    </recommendedName>
</protein>
<dbReference type="RefSeq" id="WP_013136433.1">
    <property type="nucleotide sequence ID" value="NC_014166.1"/>
</dbReference>
<keyword evidence="3 4" id="KW-0413">Isomerase</keyword>
<dbReference type="STRING" id="572480.Arnit_2640"/>
<dbReference type="EMBL" id="CP001999">
    <property type="protein sequence ID" value="ADG94288.1"/>
    <property type="molecule type" value="Genomic_DNA"/>
</dbReference>
<feature type="domain" description="PPIase cyclophilin-type" evidence="5">
    <location>
        <begin position="20"/>
        <end position="171"/>
    </location>
</feature>
<dbReference type="PANTHER" id="PTHR45625:SF4">
    <property type="entry name" value="PEPTIDYLPROLYL ISOMERASE DOMAIN AND WD REPEAT-CONTAINING PROTEIN 1"/>
    <property type="match status" value="1"/>
</dbReference>
<dbReference type="EC" id="5.2.1.8" evidence="4"/>
<dbReference type="PRINTS" id="PR00153">
    <property type="entry name" value="CSAPPISMRASE"/>
</dbReference>
<dbReference type="InterPro" id="IPR044666">
    <property type="entry name" value="Cyclophilin_A-like"/>
</dbReference>
<dbReference type="PANTHER" id="PTHR45625">
    <property type="entry name" value="PEPTIDYL-PROLYL CIS-TRANS ISOMERASE-RELATED"/>
    <property type="match status" value="1"/>
</dbReference>
<comment type="similarity">
    <text evidence="1 4">Belongs to the cyclophilin-type PPIase family.</text>
</comment>
<keyword evidence="7" id="KW-1185">Reference proteome</keyword>
<dbReference type="AlphaFoldDB" id="D5V6L8"/>